<reference evidence="1 2" key="1">
    <citation type="submission" date="2013-10" db="EMBL/GenBank/DDBJ databases">
        <title>Complete genome sequence of Corynebacterium lactis DSM 45799(T), isolated from raw cow milk.</title>
        <authorList>
            <person name="Ruckert C."/>
            <person name="Albersmeier A."/>
            <person name="Lipski A."/>
            <person name="Kalinowski J."/>
        </authorList>
    </citation>
    <scope>NUCLEOTIDE SEQUENCE [LARGE SCALE GENOMIC DNA]</scope>
    <source>
        <strain evidence="1 2">RW2-5</strain>
    </source>
</reference>
<dbReference type="STRING" id="1408189.CLAC_03440"/>
<gene>
    <name evidence="1" type="ORF">CLAC_03440</name>
</gene>
<dbReference type="PATRIC" id="fig|1408189.4.peg.687"/>
<proteinExistence type="predicted"/>
<dbReference type="OrthoDB" id="4412618at2"/>
<organism evidence="1 2">
    <name type="scientific">Corynebacterium lactis RW2-5</name>
    <dbReference type="NCBI Taxonomy" id="1408189"/>
    <lineage>
        <taxon>Bacteria</taxon>
        <taxon>Bacillati</taxon>
        <taxon>Actinomycetota</taxon>
        <taxon>Actinomycetes</taxon>
        <taxon>Mycobacteriales</taxon>
        <taxon>Corynebacteriaceae</taxon>
        <taxon>Corynebacterium</taxon>
    </lineage>
</organism>
<evidence type="ECO:0000313" key="1">
    <source>
        <dbReference type="EMBL" id="ALA66924.1"/>
    </source>
</evidence>
<evidence type="ECO:0000313" key="2">
    <source>
        <dbReference type="Proteomes" id="UP000058446"/>
    </source>
</evidence>
<sequence length="122" mass="13240">MVGVTVLFQPGWVLRLRKPAGVDPVTGNDAGVNVREVPGRGLVQAPLWTGFSEVTDKALVDERLVMWCPLEGPSVPVDSQAEFVSPSGEVWQAITSGIWRGIPGSSPEYVAVRVRRAEEKDE</sequence>
<dbReference type="KEGG" id="clw:CLAC_03440"/>
<dbReference type="AlphaFoldDB" id="A0A0K2GYR3"/>
<accession>A0A0K2GYR3</accession>
<dbReference type="Proteomes" id="UP000058446">
    <property type="component" value="Chromosome"/>
</dbReference>
<protein>
    <submittedName>
        <fullName evidence="1">Uncharacterized protein</fullName>
    </submittedName>
</protein>
<dbReference type="EMBL" id="CP006841">
    <property type="protein sequence ID" value="ALA66924.1"/>
    <property type="molecule type" value="Genomic_DNA"/>
</dbReference>
<keyword evidence="2" id="KW-1185">Reference proteome</keyword>
<name>A0A0K2GYR3_9CORY</name>